<feature type="transmembrane region" description="Helical" evidence="5">
    <location>
        <begin position="150"/>
        <end position="172"/>
    </location>
</feature>
<feature type="transmembrane region" description="Helical" evidence="5">
    <location>
        <begin position="317"/>
        <end position="335"/>
    </location>
</feature>
<dbReference type="RefSeq" id="WP_260195621.1">
    <property type="nucleotide sequence ID" value="NZ_JAFFZE010000027.1"/>
</dbReference>
<dbReference type="SUPFAM" id="SSF103473">
    <property type="entry name" value="MFS general substrate transporter"/>
    <property type="match status" value="1"/>
</dbReference>
<evidence type="ECO:0000259" key="6">
    <source>
        <dbReference type="PROSITE" id="PS50850"/>
    </source>
</evidence>
<reference evidence="7 8" key="1">
    <citation type="submission" date="2021-02" db="EMBL/GenBank/DDBJ databases">
        <title>Actinophytocola xerophila sp. nov., isolated from soil of cotton cropping field.</title>
        <authorList>
            <person name="Huang R."/>
            <person name="Chen X."/>
            <person name="Ge X."/>
            <person name="Liu W."/>
        </authorList>
    </citation>
    <scope>NUCLEOTIDE SEQUENCE [LARGE SCALE GENOMIC DNA]</scope>
    <source>
        <strain evidence="7 8">S1-96</strain>
    </source>
</reference>
<feature type="transmembrane region" description="Helical" evidence="5">
    <location>
        <begin position="246"/>
        <end position="264"/>
    </location>
</feature>
<name>A0ABT2JJ13_9PSEU</name>
<feature type="transmembrane region" description="Helical" evidence="5">
    <location>
        <begin position="376"/>
        <end position="399"/>
    </location>
</feature>
<comment type="subcellular location">
    <subcellularLocation>
        <location evidence="1">Cell membrane</location>
        <topology evidence="1">Multi-pass membrane protein</topology>
    </subcellularLocation>
</comment>
<dbReference type="Proteomes" id="UP001156441">
    <property type="component" value="Unassembled WGS sequence"/>
</dbReference>
<keyword evidence="4 5" id="KW-0472">Membrane</keyword>
<evidence type="ECO:0000313" key="8">
    <source>
        <dbReference type="Proteomes" id="UP001156441"/>
    </source>
</evidence>
<dbReference type="Pfam" id="PF00083">
    <property type="entry name" value="Sugar_tr"/>
    <property type="match status" value="1"/>
</dbReference>
<dbReference type="InterPro" id="IPR005828">
    <property type="entry name" value="MFS_sugar_transport-like"/>
</dbReference>
<dbReference type="PROSITE" id="PS50850">
    <property type="entry name" value="MFS"/>
    <property type="match status" value="1"/>
</dbReference>
<protein>
    <submittedName>
        <fullName evidence="7">MFS transporter</fullName>
    </submittedName>
</protein>
<sequence>MTEVREVAWYRSLDRSKWRALVAANLGWLFDGFETYALILTAGVALTQLHPEARGDLPFYIGLTIAMTLLGWGFGGILGGVVADYLGRRKVLLLSITLYSIFTGLSAFAWNWESFLVLRLLTGVTLGSEWGTGTSLVAEMWPAHARAKAAGLMQCGLGLGFFVASAAWHFIAPLGENSWRYMFLLGVLPALFALWLRRSVPESEKWSSAASRREELRSRSDLTEEERTYTRFTLRQILADPKMRRLTILGSIMSMVTTLAWWGISTWVPAYVGGMAEAEGHTASSYASTAGMIYNAGAIAGYIALGFAADRFGRKPTVFVYFAASLLMTPVLFLWTSDLTLVLVLCVVNGFFTLGQYTWMPVWLPEFYPTHLRATGAAFVFNAARFIAFLGPLLAGSIIAALGGYGTAATVVGLIYVLGMIVVPFCPETRGRALPE</sequence>
<feature type="transmembrane region" description="Helical" evidence="5">
    <location>
        <begin position="405"/>
        <end position="426"/>
    </location>
</feature>
<comment type="caution">
    <text evidence="7">The sequence shown here is derived from an EMBL/GenBank/DDBJ whole genome shotgun (WGS) entry which is preliminary data.</text>
</comment>
<dbReference type="InterPro" id="IPR020846">
    <property type="entry name" value="MFS_dom"/>
</dbReference>
<dbReference type="PROSITE" id="PS00217">
    <property type="entry name" value="SUGAR_TRANSPORT_2"/>
    <property type="match status" value="1"/>
</dbReference>
<keyword evidence="2 5" id="KW-0812">Transmembrane</keyword>
<evidence type="ECO:0000256" key="3">
    <source>
        <dbReference type="ARBA" id="ARBA00022989"/>
    </source>
</evidence>
<evidence type="ECO:0000256" key="4">
    <source>
        <dbReference type="ARBA" id="ARBA00023136"/>
    </source>
</evidence>
<feature type="transmembrane region" description="Helical" evidence="5">
    <location>
        <begin position="178"/>
        <end position="196"/>
    </location>
</feature>
<accession>A0ABT2JJ13</accession>
<evidence type="ECO:0000256" key="2">
    <source>
        <dbReference type="ARBA" id="ARBA00022692"/>
    </source>
</evidence>
<feature type="transmembrane region" description="Helical" evidence="5">
    <location>
        <begin position="91"/>
        <end position="110"/>
    </location>
</feature>
<evidence type="ECO:0000313" key="7">
    <source>
        <dbReference type="EMBL" id="MCT2587711.1"/>
    </source>
</evidence>
<feature type="domain" description="Major facilitator superfamily (MFS) profile" evidence="6">
    <location>
        <begin position="20"/>
        <end position="431"/>
    </location>
</feature>
<dbReference type="EMBL" id="JAFFZE010000027">
    <property type="protein sequence ID" value="MCT2587711.1"/>
    <property type="molecule type" value="Genomic_DNA"/>
</dbReference>
<gene>
    <name evidence="7" type="ORF">JT362_31790</name>
</gene>
<organism evidence="7 8">
    <name type="scientific">Actinophytocola gossypii</name>
    <dbReference type="NCBI Taxonomy" id="2812003"/>
    <lineage>
        <taxon>Bacteria</taxon>
        <taxon>Bacillati</taxon>
        <taxon>Actinomycetota</taxon>
        <taxon>Actinomycetes</taxon>
        <taxon>Pseudonocardiales</taxon>
        <taxon>Pseudonocardiaceae</taxon>
    </lineage>
</organism>
<feature type="transmembrane region" description="Helical" evidence="5">
    <location>
        <begin position="341"/>
        <end position="364"/>
    </location>
</feature>
<dbReference type="InterPro" id="IPR036259">
    <property type="entry name" value="MFS_trans_sf"/>
</dbReference>
<feature type="transmembrane region" description="Helical" evidence="5">
    <location>
        <begin position="116"/>
        <end position="138"/>
    </location>
</feature>
<evidence type="ECO:0000256" key="1">
    <source>
        <dbReference type="ARBA" id="ARBA00004651"/>
    </source>
</evidence>
<dbReference type="PANTHER" id="PTHR23508:SF10">
    <property type="entry name" value="CARBOXYLIC ACID TRANSPORTER PROTEIN HOMOLOG"/>
    <property type="match status" value="1"/>
</dbReference>
<dbReference type="InterPro" id="IPR005829">
    <property type="entry name" value="Sugar_transporter_CS"/>
</dbReference>
<keyword evidence="8" id="KW-1185">Reference proteome</keyword>
<evidence type="ECO:0000256" key="5">
    <source>
        <dbReference type="SAM" id="Phobius"/>
    </source>
</evidence>
<feature type="transmembrane region" description="Helical" evidence="5">
    <location>
        <begin position="57"/>
        <end position="79"/>
    </location>
</feature>
<feature type="transmembrane region" description="Helical" evidence="5">
    <location>
        <begin position="284"/>
        <end position="305"/>
    </location>
</feature>
<dbReference type="PROSITE" id="PS00216">
    <property type="entry name" value="SUGAR_TRANSPORT_1"/>
    <property type="match status" value="1"/>
</dbReference>
<dbReference type="Gene3D" id="1.20.1250.20">
    <property type="entry name" value="MFS general substrate transporter like domains"/>
    <property type="match status" value="1"/>
</dbReference>
<dbReference type="PANTHER" id="PTHR23508">
    <property type="entry name" value="CARBOXYLIC ACID TRANSPORTER PROTEIN HOMOLOG"/>
    <property type="match status" value="1"/>
</dbReference>
<feature type="transmembrane region" description="Helical" evidence="5">
    <location>
        <begin position="21"/>
        <end position="45"/>
    </location>
</feature>
<proteinExistence type="predicted"/>
<keyword evidence="3 5" id="KW-1133">Transmembrane helix</keyword>